<dbReference type="STRING" id="709986.Deima_3084"/>
<dbReference type="KEGG" id="dmr:Deima_3084"/>
<dbReference type="EMBL" id="CP002454">
    <property type="protein sequence ID" value="ADV68713.1"/>
    <property type="molecule type" value="Genomic_DNA"/>
</dbReference>
<dbReference type="AlphaFoldDB" id="E8UC52"/>
<accession>E8UC52</accession>
<dbReference type="eggNOG" id="ENOG50334IJ">
    <property type="taxonomic scope" value="Bacteria"/>
</dbReference>
<protein>
    <recommendedName>
        <fullName evidence="3">LPS export ABC transporter periplasmic protein LptC</fullName>
    </recommendedName>
</protein>
<proteinExistence type="predicted"/>
<name>E8UC52_DEIML</name>
<sequence length="207" mass="22620" precursor="true">MRGLRYDARVLKLSLTALAVLLAFGLVFALLPSKAPADTTGIRLEGVSLQLYPARDPDAQWRFGAQNVQYDPVSNESVLTGLSRGERWVPNPQTGTPELDTTLSASTVKIDGSDNLLMNKAQMVVVRECTSLDLSGTAQEPVKVDQAYGYTAPNARIRFPDGTWTMRNVRASFDLKDTNGEDQALQANLDQTQRCENGRLVPVPANP</sequence>
<gene>
    <name evidence="1" type="ordered locus">Deima_3084</name>
</gene>
<organism evidence="1 2">
    <name type="scientific">Deinococcus maricopensis (strain DSM 21211 / LMG 22137 / NRRL B-23946 / LB-34)</name>
    <dbReference type="NCBI Taxonomy" id="709986"/>
    <lineage>
        <taxon>Bacteria</taxon>
        <taxon>Thermotogati</taxon>
        <taxon>Deinococcota</taxon>
        <taxon>Deinococci</taxon>
        <taxon>Deinococcales</taxon>
        <taxon>Deinococcaceae</taxon>
        <taxon>Deinococcus</taxon>
    </lineage>
</organism>
<dbReference type="Proteomes" id="UP000008635">
    <property type="component" value="Chromosome"/>
</dbReference>
<dbReference type="HOGENOM" id="CLU_113644_0_0_0"/>
<reference evidence="2" key="2">
    <citation type="submission" date="2011-01" db="EMBL/GenBank/DDBJ databases">
        <title>The complete genome of Deinococcus maricopensis DSM 21211.</title>
        <authorList>
            <consortium name="US DOE Joint Genome Institute (JGI-PGF)"/>
            <person name="Lucas S."/>
            <person name="Copeland A."/>
            <person name="Lapidus A."/>
            <person name="Goodwin L."/>
            <person name="Pitluck S."/>
            <person name="Kyrpides N."/>
            <person name="Mavromatis K."/>
            <person name="Pagani I."/>
            <person name="Ivanova N."/>
            <person name="Ovchinnikova G."/>
            <person name="Zeytun A."/>
            <person name="Detter J.C."/>
            <person name="Han C."/>
            <person name="Land M."/>
            <person name="Hauser L."/>
            <person name="Markowitz V."/>
            <person name="Cheng J.-F."/>
            <person name="Hugenholtz P."/>
            <person name="Woyke T."/>
            <person name="Wu D."/>
            <person name="Pukall R."/>
            <person name="Gehrich-Schroeter G."/>
            <person name="Brambilla E."/>
            <person name="Klenk H.-P."/>
            <person name="Eisen J.A."/>
        </authorList>
    </citation>
    <scope>NUCLEOTIDE SEQUENCE [LARGE SCALE GENOMIC DNA]</scope>
    <source>
        <strain evidence="2">DSM 21211 / LMG 22137 / NRRL B-23946 / LB-34</strain>
    </source>
</reference>
<reference evidence="1 2" key="1">
    <citation type="journal article" date="2011" name="Stand. Genomic Sci.">
        <title>Complete genome sequence of Deinococcus maricopensis type strain (LB-34).</title>
        <authorList>
            <person name="Pukall R."/>
            <person name="Zeytun A."/>
            <person name="Lucas S."/>
            <person name="Lapidus A."/>
            <person name="Hammon N."/>
            <person name="Deshpande S."/>
            <person name="Nolan M."/>
            <person name="Cheng J.F."/>
            <person name="Pitluck S."/>
            <person name="Liolios K."/>
            <person name="Pagani I."/>
            <person name="Mikhailova N."/>
            <person name="Ivanova N."/>
            <person name="Mavromatis K."/>
            <person name="Pati A."/>
            <person name="Tapia R."/>
            <person name="Han C."/>
            <person name="Goodwin L."/>
            <person name="Chen A."/>
            <person name="Palaniappan K."/>
            <person name="Land M."/>
            <person name="Hauser L."/>
            <person name="Chang Y.J."/>
            <person name="Jeffries C.D."/>
            <person name="Brambilla E.M."/>
            <person name="Rohde M."/>
            <person name="Goker M."/>
            <person name="Detter J.C."/>
            <person name="Woyke T."/>
            <person name="Bristow J."/>
            <person name="Eisen J.A."/>
            <person name="Markowitz V."/>
            <person name="Hugenholtz P."/>
            <person name="Kyrpides N.C."/>
            <person name="Klenk H.P."/>
        </authorList>
    </citation>
    <scope>NUCLEOTIDE SEQUENCE [LARGE SCALE GENOMIC DNA]</scope>
    <source>
        <strain evidence="2">DSM 21211 / LMG 22137 / NRRL B-23946 / LB-34</strain>
    </source>
</reference>
<evidence type="ECO:0008006" key="3">
    <source>
        <dbReference type="Google" id="ProtNLM"/>
    </source>
</evidence>
<evidence type="ECO:0000313" key="1">
    <source>
        <dbReference type="EMBL" id="ADV68713.1"/>
    </source>
</evidence>
<keyword evidence="2" id="KW-1185">Reference proteome</keyword>
<evidence type="ECO:0000313" key="2">
    <source>
        <dbReference type="Proteomes" id="UP000008635"/>
    </source>
</evidence>